<sequence length="190" mass="18821">MGSTAATAVVLRRVMARDPGAVGALGGGLVGQRRRCGVPPRGGGAARQWASGPFPKGGGRGASPASQPDSAWSGGGFSTPPSFQAGPGVGMPPGLGGSVLASGPTVTPDACMAERGRAPSSHASAPAPLPPRVDASVIPGAPPGLGASVDVGVNGGRDCRALSRVADSATRSSHPRHQAWTDQRRLSRRL</sequence>
<accession>A0AAE0G6U1</accession>
<keyword evidence="3" id="KW-1185">Reference proteome</keyword>
<feature type="region of interest" description="Disordered" evidence="1">
    <location>
        <begin position="165"/>
        <end position="190"/>
    </location>
</feature>
<dbReference type="AlphaFoldDB" id="A0AAE0G6U1"/>
<evidence type="ECO:0000313" key="2">
    <source>
        <dbReference type="EMBL" id="KAK3272604.1"/>
    </source>
</evidence>
<reference evidence="2 3" key="1">
    <citation type="journal article" date="2015" name="Genome Biol. Evol.">
        <title>Comparative Genomics of a Bacterivorous Green Alga Reveals Evolutionary Causalities and Consequences of Phago-Mixotrophic Mode of Nutrition.</title>
        <authorList>
            <person name="Burns J.A."/>
            <person name="Paasch A."/>
            <person name="Narechania A."/>
            <person name="Kim E."/>
        </authorList>
    </citation>
    <scope>NUCLEOTIDE SEQUENCE [LARGE SCALE GENOMIC DNA]</scope>
    <source>
        <strain evidence="2 3">PLY_AMNH</strain>
    </source>
</reference>
<proteinExistence type="predicted"/>
<name>A0AAE0G6U1_9CHLO</name>
<evidence type="ECO:0000313" key="3">
    <source>
        <dbReference type="Proteomes" id="UP001190700"/>
    </source>
</evidence>
<dbReference type="EMBL" id="LGRX02008879">
    <property type="protein sequence ID" value="KAK3272604.1"/>
    <property type="molecule type" value="Genomic_DNA"/>
</dbReference>
<comment type="caution">
    <text evidence="2">The sequence shown here is derived from an EMBL/GenBank/DDBJ whole genome shotgun (WGS) entry which is preliminary data.</text>
</comment>
<organism evidence="2 3">
    <name type="scientific">Cymbomonas tetramitiformis</name>
    <dbReference type="NCBI Taxonomy" id="36881"/>
    <lineage>
        <taxon>Eukaryota</taxon>
        <taxon>Viridiplantae</taxon>
        <taxon>Chlorophyta</taxon>
        <taxon>Pyramimonadophyceae</taxon>
        <taxon>Pyramimonadales</taxon>
        <taxon>Pyramimonadaceae</taxon>
        <taxon>Cymbomonas</taxon>
    </lineage>
</organism>
<dbReference type="Proteomes" id="UP001190700">
    <property type="component" value="Unassembled WGS sequence"/>
</dbReference>
<feature type="compositionally biased region" description="Gly residues" evidence="1">
    <location>
        <begin position="87"/>
        <end position="97"/>
    </location>
</feature>
<feature type="region of interest" description="Disordered" evidence="1">
    <location>
        <begin position="28"/>
        <end position="149"/>
    </location>
</feature>
<protein>
    <submittedName>
        <fullName evidence="2">Uncharacterized protein</fullName>
    </submittedName>
</protein>
<gene>
    <name evidence="2" type="ORF">CYMTET_19111</name>
</gene>
<evidence type="ECO:0000256" key="1">
    <source>
        <dbReference type="SAM" id="MobiDB-lite"/>
    </source>
</evidence>